<evidence type="ECO:0000313" key="9">
    <source>
        <dbReference type="Proteomes" id="UP001153069"/>
    </source>
</evidence>
<dbReference type="InterPro" id="IPR029401">
    <property type="entry name" value="Nudix_N"/>
</dbReference>
<evidence type="ECO:0000259" key="7">
    <source>
        <dbReference type="PROSITE" id="PS51462"/>
    </source>
</evidence>
<keyword evidence="2 4" id="KW-0378">Hydrolase</keyword>
<accession>A0A9N8DSX3</accession>
<dbReference type="AlphaFoldDB" id="A0A9N8DSX3"/>
<dbReference type="PANTHER" id="PTHR43222:SF2">
    <property type="entry name" value="NUDIX HYDROLASE 23, CHLOROPLASTIC"/>
    <property type="match status" value="1"/>
</dbReference>
<name>A0A9N8DSX3_9STRA</name>
<feature type="region of interest" description="Disordered" evidence="5">
    <location>
        <begin position="237"/>
        <end position="269"/>
    </location>
</feature>
<dbReference type="InterPro" id="IPR000086">
    <property type="entry name" value="NUDIX_hydrolase_dom"/>
</dbReference>
<dbReference type="SUPFAM" id="SSF55811">
    <property type="entry name" value="Nudix"/>
    <property type="match status" value="1"/>
</dbReference>
<keyword evidence="3" id="KW-0460">Magnesium</keyword>
<evidence type="ECO:0000256" key="3">
    <source>
        <dbReference type="ARBA" id="ARBA00022842"/>
    </source>
</evidence>
<proteinExistence type="inferred from homology"/>
<dbReference type="Gene3D" id="3.90.79.10">
    <property type="entry name" value="Nucleoside Triphosphate Pyrophosphohydrolase"/>
    <property type="match status" value="1"/>
</dbReference>
<dbReference type="EMBL" id="CAICTM010000227">
    <property type="protein sequence ID" value="CAB9505354.1"/>
    <property type="molecule type" value="Genomic_DNA"/>
</dbReference>
<organism evidence="8 9">
    <name type="scientific">Seminavis robusta</name>
    <dbReference type="NCBI Taxonomy" id="568900"/>
    <lineage>
        <taxon>Eukaryota</taxon>
        <taxon>Sar</taxon>
        <taxon>Stramenopiles</taxon>
        <taxon>Ochrophyta</taxon>
        <taxon>Bacillariophyta</taxon>
        <taxon>Bacillariophyceae</taxon>
        <taxon>Bacillariophycidae</taxon>
        <taxon>Naviculales</taxon>
        <taxon>Naviculaceae</taxon>
        <taxon>Seminavis</taxon>
    </lineage>
</organism>
<dbReference type="InterPro" id="IPR020476">
    <property type="entry name" value="Nudix_hydrolase"/>
</dbReference>
<evidence type="ECO:0000256" key="5">
    <source>
        <dbReference type="SAM" id="MobiDB-lite"/>
    </source>
</evidence>
<dbReference type="Gene3D" id="2.20.70.10">
    <property type="match status" value="1"/>
</dbReference>
<dbReference type="PROSITE" id="PS51462">
    <property type="entry name" value="NUDIX"/>
    <property type="match status" value="1"/>
</dbReference>
<feature type="compositionally biased region" description="Polar residues" evidence="5">
    <location>
        <begin position="239"/>
        <end position="250"/>
    </location>
</feature>
<evidence type="ECO:0000313" key="8">
    <source>
        <dbReference type="EMBL" id="CAB9505354.1"/>
    </source>
</evidence>
<dbReference type="InterPro" id="IPR020084">
    <property type="entry name" value="NUDIX_hydrolase_CS"/>
</dbReference>
<dbReference type="InterPro" id="IPR015797">
    <property type="entry name" value="NUDIX_hydrolase-like_dom_sf"/>
</dbReference>
<feature type="domain" description="Nudix hydrolase" evidence="7">
    <location>
        <begin position="91"/>
        <end position="249"/>
    </location>
</feature>
<evidence type="ECO:0000256" key="6">
    <source>
        <dbReference type="SAM" id="SignalP"/>
    </source>
</evidence>
<dbReference type="Pfam" id="PF14803">
    <property type="entry name" value="Zn_ribbon_Nudix"/>
    <property type="match status" value="1"/>
</dbReference>
<feature type="chain" id="PRO_5040264505" evidence="6">
    <location>
        <begin position="24"/>
        <end position="269"/>
    </location>
</feature>
<dbReference type="PRINTS" id="PR00502">
    <property type="entry name" value="NUDIXFAMILY"/>
</dbReference>
<dbReference type="PANTHER" id="PTHR43222">
    <property type="entry name" value="NUDIX HYDROLASE 23"/>
    <property type="match status" value="1"/>
</dbReference>
<sequence length="269" mass="30131">MTTIMHTNLFLAVTAFLLHSASGFVPFSSQTKFPTSCWSPPSQSSSTRLFFEPTVPNFCGNCGSSEMVLQIPQGDERLRACCSQCDYIEYSNPKIVAACVVRTLDDDDSVLMGQRSIEPRKGTWGIPQGYMEHGETSREAAVREVWEETGVTLDPASLQFRAVYNVPGSVQLVYEAILTDAEEISKAKQEIEDYNNNHGKDTESPKESQQVALLSKAEVEDKEICFPTVQWALDHCRSNPKSNSSIQQMTKMYDPATEKWSQYEDEAVR</sequence>
<dbReference type="PROSITE" id="PS00893">
    <property type="entry name" value="NUDIX_BOX"/>
    <property type="match status" value="1"/>
</dbReference>
<evidence type="ECO:0000256" key="2">
    <source>
        <dbReference type="ARBA" id="ARBA00022801"/>
    </source>
</evidence>
<dbReference type="GO" id="GO:0016787">
    <property type="term" value="F:hydrolase activity"/>
    <property type="evidence" value="ECO:0007669"/>
    <property type="project" value="UniProtKB-KW"/>
</dbReference>
<comment type="similarity">
    <text evidence="4">Belongs to the Nudix hydrolase family.</text>
</comment>
<evidence type="ECO:0000256" key="1">
    <source>
        <dbReference type="ARBA" id="ARBA00001946"/>
    </source>
</evidence>
<gene>
    <name evidence="8" type="ORF">SEMRO_228_G092720.1</name>
</gene>
<dbReference type="OrthoDB" id="447842at2759"/>
<keyword evidence="6" id="KW-0732">Signal</keyword>
<feature type="signal peptide" evidence="6">
    <location>
        <begin position="1"/>
        <end position="23"/>
    </location>
</feature>
<keyword evidence="9" id="KW-1185">Reference proteome</keyword>
<protein>
    <submittedName>
        <fullName evidence="8">Nudix hydrolase 23, chloroplastic</fullName>
    </submittedName>
</protein>
<dbReference type="Proteomes" id="UP001153069">
    <property type="component" value="Unassembled WGS sequence"/>
</dbReference>
<comment type="cofactor">
    <cofactor evidence="1">
        <name>Mg(2+)</name>
        <dbReference type="ChEBI" id="CHEBI:18420"/>
    </cofactor>
</comment>
<comment type="caution">
    <text evidence="8">The sequence shown here is derived from an EMBL/GenBank/DDBJ whole genome shotgun (WGS) entry which is preliminary data.</text>
</comment>
<reference evidence="8" key="1">
    <citation type="submission" date="2020-06" db="EMBL/GenBank/DDBJ databases">
        <authorList>
            <consortium name="Plant Systems Biology data submission"/>
        </authorList>
    </citation>
    <scope>NUCLEOTIDE SEQUENCE</scope>
    <source>
        <strain evidence="8">D6</strain>
    </source>
</reference>
<evidence type="ECO:0000256" key="4">
    <source>
        <dbReference type="RuleBase" id="RU003476"/>
    </source>
</evidence>
<dbReference type="Pfam" id="PF00293">
    <property type="entry name" value="NUDIX"/>
    <property type="match status" value="1"/>
</dbReference>